<dbReference type="EMBL" id="MG592470">
    <property type="protein sequence ID" value="AUR87238.1"/>
    <property type="molecule type" value="Genomic_DNA"/>
</dbReference>
<organism evidence="1 2">
    <name type="scientific">Vibrio phage 1.097.O._10N.286.49.B3</name>
    <dbReference type="NCBI Taxonomy" id="1881383"/>
    <lineage>
        <taxon>Viruses</taxon>
        <taxon>Duplodnaviria</taxon>
        <taxon>Heunggongvirae</taxon>
        <taxon>Uroviricota</taxon>
        <taxon>Caudoviricetes</taxon>
        <taxon>Schitoviridae</taxon>
        <taxon>Pontosvirinae</taxon>
        <taxon>Dorisvirus</taxon>
        <taxon>Dorisvirus 49B3</taxon>
    </lineage>
</organism>
<sequence>MIQYQSMQFSTVQELMVYLNKTVFYGRTHMYDAFCRM</sequence>
<protein>
    <submittedName>
        <fullName evidence="1">Uncharacterized protein</fullName>
    </submittedName>
</protein>
<reference evidence="1 2" key="1">
    <citation type="submission" date="2017-11" db="EMBL/GenBank/DDBJ databases">
        <title>A major lineage of nontailed dsDNA viruses as unrecognized killers of marine bacteria.</title>
        <authorList>
            <person name="Kauffman K.M."/>
            <person name="Hussain F.A."/>
            <person name="Yang J."/>
            <person name="Arevalo P."/>
            <person name="Brown J.M."/>
            <person name="Chang W.K."/>
            <person name="VanInsberghe D."/>
            <person name="Elsherbini J."/>
            <person name="Cutler M.B."/>
            <person name="Kelly L."/>
            <person name="Polz M.F."/>
        </authorList>
    </citation>
    <scope>NUCLEOTIDE SEQUENCE [LARGE SCALE GENOMIC DNA]</scope>
</reference>
<evidence type="ECO:0000313" key="1">
    <source>
        <dbReference type="EMBL" id="AUR87238.1"/>
    </source>
</evidence>
<evidence type="ECO:0000313" key="2">
    <source>
        <dbReference type="Proteomes" id="UP000259765"/>
    </source>
</evidence>
<keyword evidence="2" id="KW-1185">Reference proteome</keyword>
<proteinExistence type="predicted"/>
<gene>
    <name evidence="1" type="ORF">NVP1097O_92</name>
</gene>
<name>A0A2I7R0R5_9CAUD</name>
<dbReference type="Proteomes" id="UP000259765">
    <property type="component" value="Segment"/>
</dbReference>
<accession>A0A2I7R0R5</accession>